<dbReference type="PANTHER" id="PTHR24248">
    <property type="entry name" value="ADRENERGIC RECEPTOR-RELATED G-PROTEIN COUPLED RECEPTOR"/>
    <property type="match status" value="1"/>
</dbReference>
<evidence type="ECO:0000256" key="7">
    <source>
        <dbReference type="ARBA" id="ARBA00023170"/>
    </source>
</evidence>
<dbReference type="STRING" id="1147741.A0A0R3S7A4"/>
<sequence>MDCLQVWLASACISVPPIIGWNDWSGESLKTHCELTTEKAFVVYSASGSFFVPLAVMVIVYVKIFLAARRRIRKNWSRSALSGGNRFSSRRANLRENNLQALGNTPLVSIENISGLREMAVTRSSHTHSSDILCSNSRFAVKLLINEEKDQTATVVRQREQISVSKEKRAAKTIAVIIFVFSFCWLPFFSAYVILPFCDSCYIHPKIMQAFVWLGYINSSLNPFLYGILNLEFRRAFGKILCPKLTDFNRRIRTRHNKP</sequence>
<name>A0A0R3S7A4_9BILA</name>
<reference evidence="13" key="1">
    <citation type="submission" date="2017-02" db="UniProtKB">
        <authorList>
            <consortium name="WormBaseParasite"/>
        </authorList>
    </citation>
    <scope>IDENTIFICATION</scope>
</reference>
<feature type="transmembrane region" description="Helical" evidence="10">
    <location>
        <begin position="174"/>
        <end position="195"/>
    </location>
</feature>
<dbReference type="Pfam" id="PF00001">
    <property type="entry name" value="7tm_1"/>
    <property type="match status" value="1"/>
</dbReference>
<proteinExistence type="predicted"/>
<keyword evidence="7" id="KW-0675">Receptor</keyword>
<dbReference type="PROSITE" id="PS50262">
    <property type="entry name" value="G_PROTEIN_RECEP_F1_2"/>
    <property type="match status" value="1"/>
</dbReference>
<keyword evidence="2" id="KW-1003">Cell membrane</keyword>
<evidence type="ECO:0000313" key="12">
    <source>
        <dbReference type="Proteomes" id="UP000050640"/>
    </source>
</evidence>
<evidence type="ECO:0000256" key="8">
    <source>
        <dbReference type="ARBA" id="ARBA00023180"/>
    </source>
</evidence>
<accession>A0A0R3S7A4</accession>
<keyword evidence="4 10" id="KW-1133">Transmembrane helix</keyword>
<evidence type="ECO:0000256" key="9">
    <source>
        <dbReference type="ARBA" id="ARBA00023224"/>
    </source>
</evidence>
<dbReference type="GO" id="GO:0005886">
    <property type="term" value="C:plasma membrane"/>
    <property type="evidence" value="ECO:0007669"/>
    <property type="project" value="UniProtKB-SubCell"/>
</dbReference>
<evidence type="ECO:0000256" key="10">
    <source>
        <dbReference type="SAM" id="Phobius"/>
    </source>
</evidence>
<feature type="domain" description="G-protein coupled receptors family 1 profile" evidence="11">
    <location>
        <begin position="1"/>
        <end position="226"/>
    </location>
</feature>
<keyword evidence="8" id="KW-0325">Glycoprotein</keyword>
<keyword evidence="6 10" id="KW-0472">Membrane</keyword>
<dbReference type="InterPro" id="IPR000276">
    <property type="entry name" value="GPCR_Rhodpsn"/>
</dbReference>
<feature type="transmembrane region" description="Helical" evidence="10">
    <location>
        <begin position="41"/>
        <end position="68"/>
    </location>
</feature>
<comment type="subcellular location">
    <subcellularLocation>
        <location evidence="1">Cell membrane</location>
        <topology evidence="1">Multi-pass membrane protein</topology>
    </subcellularLocation>
</comment>
<dbReference type="PRINTS" id="PR00237">
    <property type="entry name" value="GPCRRHODOPSN"/>
</dbReference>
<dbReference type="WBParaSite" id="EEL_0001067601-mRNA-1">
    <property type="protein sequence ID" value="EEL_0001067601-mRNA-1"/>
    <property type="gene ID" value="EEL_0001067601"/>
</dbReference>
<evidence type="ECO:0000256" key="2">
    <source>
        <dbReference type="ARBA" id="ARBA00022475"/>
    </source>
</evidence>
<feature type="transmembrane region" description="Helical" evidence="10">
    <location>
        <begin position="207"/>
        <end position="229"/>
    </location>
</feature>
<keyword evidence="3 10" id="KW-0812">Transmembrane</keyword>
<evidence type="ECO:0000313" key="13">
    <source>
        <dbReference type="WBParaSite" id="EEL_0001067601-mRNA-1"/>
    </source>
</evidence>
<keyword evidence="9" id="KW-0807">Transducer</keyword>
<dbReference type="InterPro" id="IPR017452">
    <property type="entry name" value="GPCR_Rhodpsn_7TM"/>
</dbReference>
<evidence type="ECO:0000256" key="6">
    <source>
        <dbReference type="ARBA" id="ARBA00023136"/>
    </source>
</evidence>
<evidence type="ECO:0000256" key="5">
    <source>
        <dbReference type="ARBA" id="ARBA00023040"/>
    </source>
</evidence>
<dbReference type="Proteomes" id="UP000050640">
    <property type="component" value="Unplaced"/>
</dbReference>
<evidence type="ECO:0000256" key="3">
    <source>
        <dbReference type="ARBA" id="ARBA00022692"/>
    </source>
</evidence>
<evidence type="ECO:0000256" key="4">
    <source>
        <dbReference type="ARBA" id="ARBA00022989"/>
    </source>
</evidence>
<dbReference type="SUPFAM" id="SSF81321">
    <property type="entry name" value="Family A G protein-coupled receptor-like"/>
    <property type="match status" value="1"/>
</dbReference>
<keyword evidence="12" id="KW-1185">Reference proteome</keyword>
<dbReference type="GO" id="GO:0004930">
    <property type="term" value="F:G protein-coupled receptor activity"/>
    <property type="evidence" value="ECO:0007669"/>
    <property type="project" value="UniProtKB-KW"/>
</dbReference>
<evidence type="ECO:0000256" key="1">
    <source>
        <dbReference type="ARBA" id="ARBA00004651"/>
    </source>
</evidence>
<dbReference type="AlphaFoldDB" id="A0A0R3S7A4"/>
<dbReference type="PANTHER" id="PTHR24248:SF174">
    <property type="entry name" value="TYRAMINE_OCTOPAMINE RECEPTOR"/>
    <property type="match status" value="1"/>
</dbReference>
<organism evidence="12 13">
    <name type="scientific">Elaeophora elaphi</name>
    <dbReference type="NCBI Taxonomy" id="1147741"/>
    <lineage>
        <taxon>Eukaryota</taxon>
        <taxon>Metazoa</taxon>
        <taxon>Ecdysozoa</taxon>
        <taxon>Nematoda</taxon>
        <taxon>Chromadorea</taxon>
        <taxon>Rhabditida</taxon>
        <taxon>Spirurina</taxon>
        <taxon>Spiruromorpha</taxon>
        <taxon>Filarioidea</taxon>
        <taxon>Onchocercidae</taxon>
        <taxon>Elaeophora</taxon>
    </lineage>
</organism>
<keyword evidence="5" id="KW-0297">G-protein coupled receptor</keyword>
<evidence type="ECO:0000259" key="11">
    <source>
        <dbReference type="PROSITE" id="PS50262"/>
    </source>
</evidence>
<protein>
    <submittedName>
        <fullName evidence="13">G_PROTEIN_RECEP_F1_2 domain-containing protein</fullName>
    </submittedName>
</protein>
<dbReference type="Gene3D" id="1.20.1070.10">
    <property type="entry name" value="Rhodopsin 7-helix transmembrane proteins"/>
    <property type="match status" value="1"/>
</dbReference>